<feature type="region of interest" description="Disordered" evidence="7">
    <location>
        <begin position="1"/>
        <end position="24"/>
    </location>
</feature>
<evidence type="ECO:0000256" key="5">
    <source>
        <dbReference type="ARBA" id="ARBA00023043"/>
    </source>
</evidence>
<comment type="caution">
    <text evidence="9">The sequence shown here is derived from an EMBL/GenBank/DDBJ whole genome shotgun (WGS) entry which is preliminary data.</text>
</comment>
<evidence type="ECO:0000256" key="2">
    <source>
        <dbReference type="ARBA" id="ARBA00004308"/>
    </source>
</evidence>
<comment type="subcellular location">
    <subcellularLocation>
        <location evidence="2">Endomembrane system</location>
    </subcellularLocation>
    <subcellularLocation>
        <location evidence="1">Endoplasmic reticulum</location>
    </subcellularLocation>
</comment>
<feature type="domain" description="Ankyrin repeat" evidence="8">
    <location>
        <begin position="18"/>
        <end position="202"/>
    </location>
</feature>
<dbReference type="PANTHER" id="PTHR12447">
    <property type="entry name" value="ANKYRIN REPEAT DOMAIN-CONTAINING PROTEIN 13"/>
    <property type="match status" value="1"/>
</dbReference>
<evidence type="ECO:0000313" key="9">
    <source>
        <dbReference type="EMBL" id="KAL3112873.1"/>
    </source>
</evidence>
<dbReference type="PANTHER" id="PTHR12447:SF25">
    <property type="entry name" value="ANKYRIN REPEAT DOMAIN-CONTAINING PROTEIN 13C"/>
    <property type="match status" value="1"/>
</dbReference>
<protein>
    <recommendedName>
        <fullName evidence="8">Ankyrin repeat domain-containing protein</fullName>
    </recommendedName>
</protein>
<keyword evidence="5" id="KW-0040">ANK repeat</keyword>
<accession>A0ABD2LCK9</accession>
<reference evidence="9 10" key="1">
    <citation type="submission" date="2024-10" db="EMBL/GenBank/DDBJ databases">
        <authorList>
            <person name="Kim D."/>
        </authorList>
    </citation>
    <scope>NUCLEOTIDE SEQUENCE [LARGE SCALE GENOMIC DNA]</scope>
    <source>
        <strain evidence="9">BH-2024</strain>
    </source>
</reference>
<dbReference type="InterPro" id="IPR021832">
    <property type="entry name" value="ANKRD13"/>
</dbReference>
<organism evidence="9 10">
    <name type="scientific">Heterodera trifolii</name>
    <dbReference type="NCBI Taxonomy" id="157864"/>
    <lineage>
        <taxon>Eukaryota</taxon>
        <taxon>Metazoa</taxon>
        <taxon>Ecdysozoa</taxon>
        <taxon>Nematoda</taxon>
        <taxon>Chromadorea</taxon>
        <taxon>Rhabditida</taxon>
        <taxon>Tylenchina</taxon>
        <taxon>Tylenchomorpha</taxon>
        <taxon>Tylenchoidea</taxon>
        <taxon>Heteroderidae</taxon>
        <taxon>Heteroderinae</taxon>
        <taxon>Heterodera</taxon>
    </lineage>
</organism>
<keyword evidence="3" id="KW-0677">Repeat</keyword>
<dbReference type="InterPro" id="IPR055285">
    <property type="entry name" value="ANKRD13_C"/>
</dbReference>
<dbReference type="Proteomes" id="UP001620626">
    <property type="component" value="Unassembled WGS sequence"/>
</dbReference>
<sequence length="220" mass="25229">MKFLTTKRTEHLQDNATHPTTPTTWRAYEDGEEPNLGRKMVVSSSAKDFDGVIAMSTTFPLSCDVVFEVLTIFQPVFPKLAKLRGICRKRLPDGFPVRVEVPIFPTVKALHLIPFSALLLIHRLPPAPRSSASFILFPPKAVDFLMANFRRLPDRTEGHRQNAGTTTARTEAMLKLSLKVEFPLFKWSTKKNDDFFTIPNDFKEEKEQMEMDHFFLLDFL</sequence>
<keyword evidence="10" id="KW-1185">Reference proteome</keyword>
<proteinExistence type="predicted"/>
<dbReference type="AlphaFoldDB" id="A0ABD2LCK9"/>
<evidence type="ECO:0000256" key="6">
    <source>
        <dbReference type="ARBA" id="ARBA00023136"/>
    </source>
</evidence>
<gene>
    <name evidence="9" type="ORF">niasHT_015579</name>
</gene>
<evidence type="ECO:0000256" key="1">
    <source>
        <dbReference type="ARBA" id="ARBA00004240"/>
    </source>
</evidence>
<evidence type="ECO:0000256" key="3">
    <source>
        <dbReference type="ARBA" id="ARBA00022737"/>
    </source>
</evidence>
<evidence type="ECO:0000313" key="10">
    <source>
        <dbReference type="Proteomes" id="UP001620626"/>
    </source>
</evidence>
<name>A0ABD2LCK9_9BILA</name>
<keyword evidence="4" id="KW-0256">Endoplasmic reticulum</keyword>
<keyword evidence="6" id="KW-0472">Membrane</keyword>
<evidence type="ECO:0000259" key="8">
    <source>
        <dbReference type="Pfam" id="PF11904"/>
    </source>
</evidence>
<dbReference type="Pfam" id="PF11904">
    <property type="entry name" value="ANKRD13_C"/>
    <property type="match status" value="1"/>
</dbReference>
<feature type="compositionally biased region" description="Polar residues" evidence="7">
    <location>
        <begin position="14"/>
        <end position="24"/>
    </location>
</feature>
<dbReference type="EMBL" id="JBICBT010000461">
    <property type="protein sequence ID" value="KAL3112873.1"/>
    <property type="molecule type" value="Genomic_DNA"/>
</dbReference>
<evidence type="ECO:0000256" key="4">
    <source>
        <dbReference type="ARBA" id="ARBA00022824"/>
    </source>
</evidence>
<evidence type="ECO:0000256" key="7">
    <source>
        <dbReference type="SAM" id="MobiDB-lite"/>
    </source>
</evidence>
<dbReference type="GO" id="GO:0005783">
    <property type="term" value="C:endoplasmic reticulum"/>
    <property type="evidence" value="ECO:0007669"/>
    <property type="project" value="UniProtKB-SubCell"/>
</dbReference>